<evidence type="ECO:0000256" key="3">
    <source>
        <dbReference type="ARBA" id="ARBA00022475"/>
    </source>
</evidence>
<dbReference type="PANTHER" id="PTHR24248:SF66">
    <property type="entry name" value="OCTOPAMINE RECEPTOR BETA-3R"/>
    <property type="match status" value="1"/>
</dbReference>
<dbReference type="InterPro" id="IPR000276">
    <property type="entry name" value="GPCR_Rhodpsn"/>
</dbReference>
<name>D7P7X0_AMPIM</name>
<evidence type="ECO:0000256" key="9">
    <source>
        <dbReference type="ARBA" id="ARBA00023224"/>
    </source>
</evidence>
<feature type="transmembrane region" description="Helical" evidence="12">
    <location>
        <begin position="56"/>
        <end position="79"/>
    </location>
</feature>
<dbReference type="AlphaFoldDB" id="D7P7X0"/>
<dbReference type="SUPFAM" id="SSF81321">
    <property type="entry name" value="Family A G protein-coupled receptor-like"/>
    <property type="match status" value="1"/>
</dbReference>
<feature type="domain" description="G-protein coupled receptors family 1 profile" evidence="13">
    <location>
        <begin position="69"/>
        <end position="426"/>
    </location>
</feature>
<dbReference type="EMBL" id="GU074420">
    <property type="protein sequence ID" value="ADI56273.1"/>
    <property type="molecule type" value="mRNA"/>
</dbReference>
<keyword evidence="7 12" id="KW-0472">Membrane</keyword>
<dbReference type="PROSITE" id="PS00237">
    <property type="entry name" value="G_PROTEIN_RECEP_F1_1"/>
    <property type="match status" value="1"/>
</dbReference>
<feature type="compositionally biased region" description="Gly residues" evidence="11">
    <location>
        <begin position="296"/>
        <end position="306"/>
    </location>
</feature>
<comment type="subcellular location">
    <subcellularLocation>
        <location evidence="1">Cell membrane</location>
        <topology evidence="1">Multi-pass membrane protein</topology>
    </subcellularLocation>
</comment>
<evidence type="ECO:0000259" key="13">
    <source>
        <dbReference type="PROSITE" id="PS50262"/>
    </source>
</evidence>
<proteinExistence type="evidence at transcript level"/>
<evidence type="ECO:0000256" key="12">
    <source>
        <dbReference type="SAM" id="Phobius"/>
    </source>
</evidence>
<feature type="transmembrane region" description="Helical" evidence="12">
    <location>
        <begin position="169"/>
        <end position="193"/>
    </location>
</feature>
<feature type="transmembrane region" description="Helical" evidence="12">
    <location>
        <begin position="128"/>
        <end position="148"/>
    </location>
</feature>
<dbReference type="GO" id="GO:0043410">
    <property type="term" value="P:positive regulation of MAPK cascade"/>
    <property type="evidence" value="ECO:0007669"/>
    <property type="project" value="TreeGrafter"/>
</dbReference>
<dbReference type="PANTHER" id="PTHR24248">
    <property type="entry name" value="ADRENERGIC RECEPTOR-RELATED G-PROTEIN COUPLED RECEPTOR"/>
    <property type="match status" value="1"/>
</dbReference>
<comment type="similarity">
    <text evidence="2 10">Belongs to the G-protein coupled receptor 1 family.</text>
</comment>
<dbReference type="Pfam" id="PF00001">
    <property type="entry name" value="7tm_1"/>
    <property type="match status" value="1"/>
</dbReference>
<feature type="region of interest" description="Disordered" evidence="11">
    <location>
        <begin position="454"/>
        <end position="498"/>
    </location>
</feature>
<dbReference type="SMART" id="SM01381">
    <property type="entry name" value="7TM_GPCR_Srsx"/>
    <property type="match status" value="1"/>
</dbReference>
<dbReference type="GO" id="GO:0005886">
    <property type="term" value="C:plasma membrane"/>
    <property type="evidence" value="ECO:0007669"/>
    <property type="project" value="UniProtKB-SubCell"/>
</dbReference>
<feature type="compositionally biased region" description="Gly residues" evidence="11">
    <location>
        <begin position="475"/>
        <end position="484"/>
    </location>
</feature>
<evidence type="ECO:0000256" key="6">
    <source>
        <dbReference type="ARBA" id="ARBA00023040"/>
    </source>
</evidence>
<feature type="transmembrane region" description="Helical" evidence="12">
    <location>
        <begin position="216"/>
        <end position="237"/>
    </location>
</feature>
<dbReference type="PROSITE" id="PS50262">
    <property type="entry name" value="G_PROTEIN_RECEP_F1_2"/>
    <property type="match status" value="1"/>
</dbReference>
<protein>
    <submittedName>
        <fullName evidence="14">Beta-like octopamine receptor R2</fullName>
    </submittedName>
</protein>
<evidence type="ECO:0000256" key="1">
    <source>
        <dbReference type="ARBA" id="ARBA00004651"/>
    </source>
</evidence>
<feature type="transmembrane region" description="Helical" evidence="12">
    <location>
        <begin position="372"/>
        <end position="390"/>
    </location>
</feature>
<sequence>MAEAGVTSDALTRLPLVLLAPLVNASAEIAAAEISNGTLLEAELARVPVLAQVLKITAMTAVILLSVLGNLLVIVSVLLHRRIRVVANYFVMSLAFADMLVALCAMTFNASIQITGRWMFGYIMCDMWNSFDVFFSTVSILHLCCISVDRYFAILRPLEYRSHMNKRTVAAMLVASWTTPAAISFVPIFLGWYSTSEHLSYRARHPDTCEFIVNEVYMLVSSSVSFWIPGVVMVVMYSRIYREARKQHRAISRTPSTINFHSSTDCGAGGPLDHITEEELTLALSALNNIRDDPSGGAGGGGGGGTSPSANGGARGPGAPPPPRFLHKKASSVSFFSEAATSDLRKSSNTSRLCRLRFSTSHMLREHKAAKTLGVIMGCFVLCWLPFFTWYATATLCGAACSVPPVLVDILFWIGYLNSTLNPMIYAYFNTEFRDAFRDTLTLVLCCRSARSSGGASYEARNGSQPRADRASGAAGSGSGGGAGSSATERPLELAVST</sequence>
<keyword evidence="4 10" id="KW-0812">Transmembrane</keyword>
<accession>D7P7X0</accession>
<feature type="region of interest" description="Disordered" evidence="11">
    <location>
        <begin position="293"/>
        <end position="323"/>
    </location>
</feature>
<evidence type="ECO:0000313" key="14">
    <source>
        <dbReference type="EMBL" id="ADI56273.1"/>
    </source>
</evidence>
<evidence type="ECO:0000256" key="5">
    <source>
        <dbReference type="ARBA" id="ARBA00022989"/>
    </source>
</evidence>
<dbReference type="Gene3D" id="1.20.1070.10">
    <property type="entry name" value="Rhodopsin 7-helix transmembrane proteins"/>
    <property type="match status" value="1"/>
</dbReference>
<keyword evidence="6 10" id="KW-0297">G-protein coupled receptor</keyword>
<feature type="transmembrane region" description="Helical" evidence="12">
    <location>
        <begin position="86"/>
        <end position="108"/>
    </location>
</feature>
<dbReference type="InterPro" id="IPR017452">
    <property type="entry name" value="GPCR_Rhodpsn_7TM"/>
</dbReference>
<dbReference type="GO" id="GO:0004989">
    <property type="term" value="F:octopamine receptor activity"/>
    <property type="evidence" value="ECO:0007669"/>
    <property type="project" value="TreeGrafter"/>
</dbReference>
<evidence type="ECO:0000256" key="4">
    <source>
        <dbReference type="ARBA" id="ARBA00022692"/>
    </source>
</evidence>
<dbReference type="PRINTS" id="PR00237">
    <property type="entry name" value="GPCRRHODOPSN"/>
</dbReference>
<dbReference type="CDD" id="cd15066">
    <property type="entry name" value="7tmA_DmOct-betaAR-like"/>
    <property type="match status" value="1"/>
</dbReference>
<evidence type="ECO:0000256" key="10">
    <source>
        <dbReference type="RuleBase" id="RU000688"/>
    </source>
</evidence>
<keyword evidence="8 10" id="KW-0675">Receptor</keyword>
<dbReference type="GO" id="GO:0071880">
    <property type="term" value="P:adenylate cyclase-activating adrenergic receptor signaling pathway"/>
    <property type="evidence" value="ECO:0007669"/>
    <property type="project" value="TreeGrafter"/>
</dbReference>
<organism evidence="14">
    <name type="scientific">Amphibalanus improvisus</name>
    <name type="common">Bay barnacle</name>
    <name type="synonym">Balanus improvisus</name>
    <dbReference type="NCBI Taxonomy" id="1220549"/>
    <lineage>
        <taxon>Eukaryota</taxon>
        <taxon>Metazoa</taxon>
        <taxon>Ecdysozoa</taxon>
        <taxon>Arthropoda</taxon>
        <taxon>Crustacea</taxon>
        <taxon>Multicrustacea</taxon>
        <taxon>Cirripedia</taxon>
        <taxon>Thoracica</taxon>
        <taxon>Thoracicalcarea</taxon>
        <taxon>Balanomorpha</taxon>
        <taxon>Balanoidea</taxon>
        <taxon>Balanidae</taxon>
        <taxon>Amphibalaninae</taxon>
        <taxon>Amphibalanus</taxon>
    </lineage>
</organism>
<evidence type="ECO:0000256" key="11">
    <source>
        <dbReference type="SAM" id="MobiDB-lite"/>
    </source>
</evidence>
<evidence type="ECO:0000256" key="2">
    <source>
        <dbReference type="ARBA" id="ARBA00010663"/>
    </source>
</evidence>
<evidence type="ECO:0000256" key="7">
    <source>
        <dbReference type="ARBA" id="ARBA00023136"/>
    </source>
</evidence>
<keyword evidence="9 10" id="KW-0807">Transducer</keyword>
<keyword evidence="3" id="KW-1003">Cell membrane</keyword>
<feature type="transmembrane region" description="Helical" evidence="12">
    <location>
        <begin position="410"/>
        <end position="429"/>
    </location>
</feature>
<keyword evidence="5 12" id="KW-1133">Transmembrane helix</keyword>
<reference evidence="14" key="1">
    <citation type="journal article" date="2010" name="Mol. Pharmacol.">
        <title>Octopamine receptors from the barnacle balanus improvisus are activated by the alpha2-adrenoceptor agonist medetomidine.</title>
        <authorList>
            <person name="Lind U."/>
            <person name="Rosenblad M.A."/>
            <person name="Hasselberg Frank L."/>
            <person name="Falkbring S."/>
            <person name="Brive L."/>
            <person name="Laurila J.M."/>
            <person name="Pohjanoksa K."/>
            <person name="Vuorenpaa A."/>
            <person name="Kukkonen J.P."/>
            <person name="Gunnarsson L."/>
            <person name="Scheinin M."/>
            <person name="Martensson Lindblad L.G.E."/>
            <person name="Blomberg A."/>
        </authorList>
    </citation>
    <scope>NUCLEOTIDE SEQUENCE</scope>
</reference>
<evidence type="ECO:0000256" key="8">
    <source>
        <dbReference type="ARBA" id="ARBA00023170"/>
    </source>
</evidence>